<sequence length="117" mass="13682">MNSKAAKTAHGHDAMFKNRYACVAHFSDRYLGSPYYSAGRAWTDYAPAYAFGYDTYQRFRHRQFEEVEGELRRAWAKAHGRSRLIWPEARRAVRETWQLLDTESPGQIDRPQRGHCA</sequence>
<dbReference type="RefSeq" id="WP_220379943.1">
    <property type="nucleotide sequence ID" value="NZ_CP080544.1"/>
</dbReference>
<keyword evidence="2" id="KW-1185">Reference proteome</keyword>
<protein>
    <submittedName>
        <fullName evidence="1">Uncharacterized protein</fullName>
    </submittedName>
</protein>
<proteinExistence type="predicted"/>
<dbReference type="EMBL" id="CP080544">
    <property type="protein sequence ID" value="QYR53125.1"/>
    <property type="molecule type" value="Genomic_DNA"/>
</dbReference>
<evidence type="ECO:0000313" key="1">
    <source>
        <dbReference type="EMBL" id="QYR53125.1"/>
    </source>
</evidence>
<dbReference type="Proteomes" id="UP000824755">
    <property type="component" value="Chromosome"/>
</dbReference>
<organism evidence="1 2">
    <name type="scientific">Lysobacter soyae</name>
    <dbReference type="NCBI Taxonomy" id="2764185"/>
    <lineage>
        <taxon>Bacteria</taxon>
        <taxon>Pseudomonadati</taxon>
        <taxon>Pseudomonadota</taxon>
        <taxon>Gammaproteobacteria</taxon>
        <taxon>Lysobacterales</taxon>
        <taxon>Lysobacteraceae</taxon>
        <taxon>Lysobacter</taxon>
    </lineage>
</organism>
<name>A0ABX8WQM8_9GAMM</name>
<evidence type="ECO:0000313" key="2">
    <source>
        <dbReference type="Proteomes" id="UP000824755"/>
    </source>
</evidence>
<accession>A0ABX8WQM8</accession>
<gene>
    <name evidence="1" type="ORF">H8L67_00965</name>
</gene>
<reference evidence="1 2" key="1">
    <citation type="submission" date="2021-08" db="EMBL/GenBank/DDBJ databases">
        <title>Lysobacter sp. strain CJ11 Genome sequencing and assembly.</title>
        <authorList>
            <person name="Kim I."/>
        </authorList>
    </citation>
    <scope>NUCLEOTIDE SEQUENCE [LARGE SCALE GENOMIC DNA]</scope>
    <source>
        <strain evidence="1 2">CJ11</strain>
    </source>
</reference>